<feature type="non-terminal residue" evidence="1">
    <location>
        <position position="1"/>
    </location>
</feature>
<protein>
    <submittedName>
        <fullName evidence="1">Uncharacterized protein</fullName>
    </submittedName>
</protein>
<organism evidence="1 2">
    <name type="scientific">Vanilla planifolia</name>
    <name type="common">Vanilla</name>
    <dbReference type="NCBI Taxonomy" id="51239"/>
    <lineage>
        <taxon>Eukaryota</taxon>
        <taxon>Viridiplantae</taxon>
        <taxon>Streptophyta</taxon>
        <taxon>Embryophyta</taxon>
        <taxon>Tracheophyta</taxon>
        <taxon>Spermatophyta</taxon>
        <taxon>Magnoliopsida</taxon>
        <taxon>Liliopsida</taxon>
        <taxon>Asparagales</taxon>
        <taxon>Orchidaceae</taxon>
        <taxon>Vanilloideae</taxon>
        <taxon>Vanilleae</taxon>
        <taxon>Vanilla</taxon>
    </lineage>
</organism>
<gene>
    <name evidence="1" type="ORF">HPP92_007003</name>
</gene>
<name>A0A835RL05_VANPL</name>
<dbReference type="Proteomes" id="UP000639772">
    <property type="component" value="Chromosome 3"/>
</dbReference>
<dbReference type="AlphaFoldDB" id="A0A835RL05"/>
<evidence type="ECO:0000313" key="2">
    <source>
        <dbReference type="Proteomes" id="UP000639772"/>
    </source>
</evidence>
<evidence type="ECO:0000313" key="1">
    <source>
        <dbReference type="EMBL" id="KAG0490140.1"/>
    </source>
</evidence>
<sequence length="65" mass="7208">FTVESKKTPDYSASPLFHATSAESSSASVGLAVKLPYAFRLRDQSLSSLRKPLHTFITFWEAYAP</sequence>
<dbReference type="EMBL" id="JADCNM010000003">
    <property type="protein sequence ID" value="KAG0490140.1"/>
    <property type="molecule type" value="Genomic_DNA"/>
</dbReference>
<proteinExistence type="predicted"/>
<reference evidence="1 2" key="1">
    <citation type="journal article" date="2020" name="Nat. Food">
        <title>A phased Vanilla planifolia genome enables genetic improvement of flavour and production.</title>
        <authorList>
            <person name="Hasing T."/>
            <person name="Tang H."/>
            <person name="Brym M."/>
            <person name="Khazi F."/>
            <person name="Huang T."/>
            <person name="Chambers A.H."/>
        </authorList>
    </citation>
    <scope>NUCLEOTIDE SEQUENCE [LARGE SCALE GENOMIC DNA]</scope>
    <source>
        <tissue evidence="1">Leaf</tissue>
    </source>
</reference>
<accession>A0A835RL05</accession>
<comment type="caution">
    <text evidence="1">The sequence shown here is derived from an EMBL/GenBank/DDBJ whole genome shotgun (WGS) entry which is preliminary data.</text>
</comment>